<sequence length="207" mass="23242">MTTSPSLPFEVLNGIYKSLNGKYRTLATSCLVDWQVNQAASSILYKDLVLNFGRPPGPRWMSDERALKSGFPPVPKSKQPQKMDVIPSEAAIAAPQSLRGLESVGLNTTNTTKDFFERMLSERRHPLQTIRVIFSWWDEVNFMRSVINPNLRKLTVIMEHRILPVDFVQGTERLDRIGISDRIATSVAPSPESAEIFSRNIGGDVVL</sequence>
<evidence type="ECO:0000313" key="2">
    <source>
        <dbReference type="Proteomes" id="UP000054988"/>
    </source>
</evidence>
<reference evidence="1 2" key="1">
    <citation type="submission" date="2015-12" db="EMBL/GenBank/DDBJ databases">
        <title>Draft genome sequence of Moniliophthora roreri, the causal agent of frosty pod rot of cacao.</title>
        <authorList>
            <person name="Aime M.C."/>
            <person name="Diaz-Valderrama J.R."/>
            <person name="Kijpornyongpan T."/>
            <person name="Phillips-Mora W."/>
        </authorList>
    </citation>
    <scope>NUCLEOTIDE SEQUENCE [LARGE SCALE GENOMIC DNA]</scope>
    <source>
        <strain evidence="1 2">MCA 2952</strain>
    </source>
</reference>
<evidence type="ECO:0000313" key="1">
    <source>
        <dbReference type="EMBL" id="KTB37765.1"/>
    </source>
</evidence>
<accession>A0A0W0FND0</accession>
<comment type="caution">
    <text evidence="1">The sequence shown here is derived from an EMBL/GenBank/DDBJ whole genome shotgun (WGS) entry which is preliminary data.</text>
</comment>
<proteinExistence type="predicted"/>
<organism evidence="1 2">
    <name type="scientific">Moniliophthora roreri</name>
    <name type="common">Frosty pod rot fungus</name>
    <name type="synonym">Monilia roreri</name>
    <dbReference type="NCBI Taxonomy" id="221103"/>
    <lineage>
        <taxon>Eukaryota</taxon>
        <taxon>Fungi</taxon>
        <taxon>Dikarya</taxon>
        <taxon>Basidiomycota</taxon>
        <taxon>Agaricomycotina</taxon>
        <taxon>Agaricomycetes</taxon>
        <taxon>Agaricomycetidae</taxon>
        <taxon>Agaricales</taxon>
        <taxon>Marasmiineae</taxon>
        <taxon>Marasmiaceae</taxon>
        <taxon>Moniliophthora</taxon>
    </lineage>
</organism>
<gene>
    <name evidence="1" type="ORF">WG66_9663</name>
</gene>
<protein>
    <submittedName>
        <fullName evidence="1">Uncharacterized protein</fullName>
    </submittedName>
</protein>
<dbReference type="AlphaFoldDB" id="A0A0W0FND0"/>
<name>A0A0W0FND0_MONRR</name>
<dbReference type="EMBL" id="LATX01001820">
    <property type="protein sequence ID" value="KTB37765.1"/>
    <property type="molecule type" value="Genomic_DNA"/>
</dbReference>
<dbReference type="Proteomes" id="UP000054988">
    <property type="component" value="Unassembled WGS sequence"/>
</dbReference>